<evidence type="ECO:0000256" key="3">
    <source>
        <dbReference type="ARBA" id="ARBA00023235"/>
    </source>
</evidence>
<comment type="similarity">
    <text evidence="4">Belongs to the cyclophilin-type PPIase family.</text>
</comment>
<sequence>MQLAALALLISACSNVQTIPTNTPIVPTAPSTANFRPVAVGQGACVGVSDPDYTPPASRPSSYAAPEDQKLDTTKTYCAILTTEKGRIVIQLYPEIAPQHVNSFIFLARQGFYDGTTFHRVISGFVAQGGDPTGRGDGGPGYRLPLEVSPLASYDRVGVVGMARTNDPNSAGSQFFITYAPVPNLNPSAQGPGYTIFGQVVEGMDVVERLTPRDPQTATRAGDRLISVRIVER</sequence>
<keyword evidence="4" id="KW-0732">Signal</keyword>
<dbReference type="InterPro" id="IPR029000">
    <property type="entry name" value="Cyclophilin-like_dom_sf"/>
</dbReference>
<dbReference type="InterPro" id="IPR020892">
    <property type="entry name" value="Cyclophilin-type_PPIase_CS"/>
</dbReference>
<evidence type="ECO:0000256" key="2">
    <source>
        <dbReference type="ARBA" id="ARBA00023110"/>
    </source>
</evidence>
<feature type="domain" description="PPIase cyclophilin-type" evidence="5">
    <location>
        <begin position="86"/>
        <end position="233"/>
    </location>
</feature>
<evidence type="ECO:0000256" key="4">
    <source>
        <dbReference type="RuleBase" id="RU363019"/>
    </source>
</evidence>
<proteinExistence type="inferred from homology"/>
<dbReference type="SUPFAM" id="SSF50891">
    <property type="entry name" value="Cyclophilin-like"/>
    <property type="match status" value="1"/>
</dbReference>
<feature type="chain" id="PRO_5018800164" description="Peptidyl-prolyl cis-trans isomerase" evidence="4">
    <location>
        <begin position="19"/>
        <end position="233"/>
    </location>
</feature>
<dbReference type="AlphaFoldDB" id="A0A2M8PG40"/>
<dbReference type="EC" id="5.2.1.8" evidence="4"/>
<protein>
    <recommendedName>
        <fullName evidence="4">Peptidyl-prolyl cis-trans isomerase</fullName>
        <shortName evidence="4">PPIase</shortName>
        <ecNumber evidence="4">5.2.1.8</ecNumber>
    </recommendedName>
</protein>
<dbReference type="GO" id="GO:0006457">
    <property type="term" value="P:protein folding"/>
    <property type="evidence" value="ECO:0007669"/>
    <property type="project" value="InterPro"/>
</dbReference>
<dbReference type="CDD" id="cd00317">
    <property type="entry name" value="cyclophilin"/>
    <property type="match status" value="1"/>
</dbReference>
<evidence type="ECO:0000256" key="1">
    <source>
        <dbReference type="ARBA" id="ARBA00002388"/>
    </source>
</evidence>
<dbReference type="InterPro" id="IPR002130">
    <property type="entry name" value="Cyclophilin-type_PPIase_dom"/>
</dbReference>
<evidence type="ECO:0000259" key="5">
    <source>
        <dbReference type="PROSITE" id="PS50072"/>
    </source>
</evidence>
<dbReference type="PRINTS" id="PR00153">
    <property type="entry name" value="CSAPPISMRASE"/>
</dbReference>
<dbReference type="GO" id="GO:0003755">
    <property type="term" value="F:peptidyl-prolyl cis-trans isomerase activity"/>
    <property type="evidence" value="ECO:0007669"/>
    <property type="project" value="UniProtKB-UniRule"/>
</dbReference>
<gene>
    <name evidence="6" type="ORF">CUN49_05060</name>
</gene>
<feature type="signal peptide" evidence="4">
    <location>
        <begin position="1"/>
        <end position="18"/>
    </location>
</feature>
<accession>A0A2M8PG40</accession>
<comment type="caution">
    <text evidence="6">The sequence shown here is derived from an EMBL/GenBank/DDBJ whole genome shotgun (WGS) entry which is preliminary data.</text>
</comment>
<dbReference type="PANTHER" id="PTHR45625">
    <property type="entry name" value="PEPTIDYL-PROLYL CIS-TRANS ISOMERASE-RELATED"/>
    <property type="match status" value="1"/>
</dbReference>
<dbReference type="PROSITE" id="PS50072">
    <property type="entry name" value="CSA_PPIASE_2"/>
    <property type="match status" value="1"/>
</dbReference>
<name>A0A2M8PG40_9CHLR</name>
<dbReference type="EMBL" id="PGTM01000048">
    <property type="protein sequence ID" value="PJF36518.1"/>
    <property type="molecule type" value="Genomic_DNA"/>
</dbReference>
<comment type="function">
    <text evidence="1 4">PPIases accelerate the folding of proteins. It catalyzes the cis-trans isomerization of proline imidic peptide bonds in oligopeptides.</text>
</comment>
<dbReference type="PROSITE" id="PS00170">
    <property type="entry name" value="CSA_PPIASE_1"/>
    <property type="match status" value="1"/>
</dbReference>
<keyword evidence="2 4" id="KW-0697">Rotamase</keyword>
<dbReference type="PANTHER" id="PTHR45625:SF4">
    <property type="entry name" value="PEPTIDYLPROLYL ISOMERASE DOMAIN AND WD REPEAT-CONTAINING PROTEIN 1"/>
    <property type="match status" value="1"/>
</dbReference>
<dbReference type="Gene3D" id="2.40.100.10">
    <property type="entry name" value="Cyclophilin-like"/>
    <property type="match status" value="1"/>
</dbReference>
<comment type="catalytic activity">
    <reaction evidence="4">
        <text>[protein]-peptidylproline (omega=180) = [protein]-peptidylproline (omega=0)</text>
        <dbReference type="Rhea" id="RHEA:16237"/>
        <dbReference type="Rhea" id="RHEA-COMP:10747"/>
        <dbReference type="Rhea" id="RHEA-COMP:10748"/>
        <dbReference type="ChEBI" id="CHEBI:83833"/>
        <dbReference type="ChEBI" id="CHEBI:83834"/>
        <dbReference type="EC" id="5.2.1.8"/>
    </reaction>
</comment>
<keyword evidence="3 4" id="KW-0413">Isomerase</keyword>
<evidence type="ECO:0000313" key="7">
    <source>
        <dbReference type="Proteomes" id="UP000229681"/>
    </source>
</evidence>
<dbReference type="InterPro" id="IPR044666">
    <property type="entry name" value="Cyclophilin_A-like"/>
</dbReference>
<dbReference type="Proteomes" id="UP000229681">
    <property type="component" value="Unassembled WGS sequence"/>
</dbReference>
<evidence type="ECO:0000313" key="6">
    <source>
        <dbReference type="EMBL" id="PJF36518.1"/>
    </source>
</evidence>
<dbReference type="Pfam" id="PF00160">
    <property type="entry name" value="Pro_isomerase"/>
    <property type="match status" value="1"/>
</dbReference>
<organism evidence="6 7">
    <name type="scientific">Candidatus Thermofonsia Clade 1 bacterium</name>
    <dbReference type="NCBI Taxonomy" id="2364210"/>
    <lineage>
        <taxon>Bacteria</taxon>
        <taxon>Bacillati</taxon>
        <taxon>Chloroflexota</taxon>
        <taxon>Candidatus Thermofontia</taxon>
        <taxon>Candidatus Thermofonsia Clade 1</taxon>
    </lineage>
</organism>
<reference evidence="6 7" key="1">
    <citation type="submission" date="2017-11" db="EMBL/GenBank/DDBJ databases">
        <title>Evolution of Phototrophy in the Chloroflexi Phylum Driven by Horizontal Gene Transfer.</title>
        <authorList>
            <person name="Ward L.M."/>
            <person name="Hemp J."/>
            <person name="Shih P.M."/>
            <person name="Mcglynn S.E."/>
            <person name="Fischer W."/>
        </authorList>
    </citation>
    <scope>NUCLEOTIDE SEQUENCE [LARGE SCALE GENOMIC DNA]</scope>
    <source>
        <strain evidence="6">JP3_13</strain>
    </source>
</reference>